<dbReference type="SUPFAM" id="SSF57586">
    <property type="entry name" value="TNF receptor-like"/>
    <property type="match status" value="2"/>
</dbReference>
<dbReference type="InterPro" id="IPR001368">
    <property type="entry name" value="TNFR/NGFR_Cys_rich_reg"/>
</dbReference>
<reference evidence="6 7" key="1">
    <citation type="submission" date="2024-09" db="EMBL/GenBank/DDBJ databases">
        <title>A chromosome-level genome assembly of Gray's grenadier anchovy, Coilia grayii.</title>
        <authorList>
            <person name="Fu Z."/>
        </authorList>
    </citation>
    <scope>NUCLEOTIDE SEQUENCE [LARGE SCALE GENOMIC DNA]</scope>
    <source>
        <strain evidence="6">G4</strain>
        <tissue evidence="6">Muscle</tissue>
    </source>
</reference>
<feature type="disulfide bond" evidence="1">
    <location>
        <begin position="39"/>
        <end position="57"/>
    </location>
</feature>
<keyword evidence="3" id="KW-1133">Transmembrane helix</keyword>
<keyword evidence="7" id="KW-1185">Reference proteome</keyword>
<dbReference type="CDD" id="cd00185">
    <property type="entry name" value="TNFRSF"/>
    <property type="match status" value="1"/>
</dbReference>
<feature type="compositionally biased region" description="Polar residues" evidence="2">
    <location>
        <begin position="252"/>
        <end position="275"/>
    </location>
</feature>
<keyword evidence="3" id="KW-0812">Transmembrane</keyword>
<keyword evidence="1" id="KW-1015">Disulfide bond</keyword>
<dbReference type="Gene3D" id="2.10.50.10">
    <property type="entry name" value="Tumor Necrosis Factor Receptor, subunit A, domain 2"/>
    <property type="match status" value="3"/>
</dbReference>
<accession>A0ABD1KW51</accession>
<proteinExistence type="predicted"/>
<feature type="domain" description="TNFR-Cys" evidence="5">
    <location>
        <begin position="59"/>
        <end position="101"/>
    </location>
</feature>
<evidence type="ECO:0000313" key="6">
    <source>
        <dbReference type="EMBL" id="KAL2103394.1"/>
    </source>
</evidence>
<evidence type="ECO:0000256" key="1">
    <source>
        <dbReference type="PROSITE-ProRule" id="PRU00206"/>
    </source>
</evidence>
<feature type="signal peptide" evidence="4">
    <location>
        <begin position="1"/>
        <end position="21"/>
    </location>
</feature>
<evidence type="ECO:0000259" key="5">
    <source>
        <dbReference type="PROSITE" id="PS50050"/>
    </source>
</evidence>
<evidence type="ECO:0000256" key="2">
    <source>
        <dbReference type="SAM" id="MobiDB-lite"/>
    </source>
</evidence>
<organism evidence="6 7">
    <name type="scientific">Coilia grayii</name>
    <name type="common">Gray's grenadier anchovy</name>
    <dbReference type="NCBI Taxonomy" id="363190"/>
    <lineage>
        <taxon>Eukaryota</taxon>
        <taxon>Metazoa</taxon>
        <taxon>Chordata</taxon>
        <taxon>Craniata</taxon>
        <taxon>Vertebrata</taxon>
        <taxon>Euteleostomi</taxon>
        <taxon>Actinopterygii</taxon>
        <taxon>Neopterygii</taxon>
        <taxon>Teleostei</taxon>
        <taxon>Clupei</taxon>
        <taxon>Clupeiformes</taxon>
        <taxon>Clupeoidei</taxon>
        <taxon>Engraulidae</taxon>
        <taxon>Coilinae</taxon>
        <taxon>Coilia</taxon>
    </lineage>
</organism>
<feature type="region of interest" description="Disordered" evidence="2">
    <location>
        <begin position="219"/>
        <end position="275"/>
    </location>
</feature>
<dbReference type="Pfam" id="PF00020">
    <property type="entry name" value="TNFR_c6"/>
    <property type="match status" value="1"/>
</dbReference>
<dbReference type="EMBL" id="JBHFQA010000001">
    <property type="protein sequence ID" value="KAL2103394.1"/>
    <property type="molecule type" value="Genomic_DNA"/>
</dbReference>
<dbReference type="PROSITE" id="PS00652">
    <property type="entry name" value="TNFR_NGFR_1"/>
    <property type="match status" value="2"/>
</dbReference>
<dbReference type="AlphaFoldDB" id="A0ABD1KW51"/>
<sequence>MDMVSTSILLVVFAILQPINGGCRKAEYTSVSGECCPMCQKGLVVRKDCTEISSTSCIPCLDGTFMDEPNGYNKCHQCKTCDSSQGLNTVLKCTTINDARCDVVEGYYCESFSLLHDCTFAVKHTVCTPGQRVKTPGSKISDTECEDCPKGQYSIHGFNCTVWTDCSAIGKEKAEEGSPISDVICRDIARHRYTLLLCAAVSFSVYGFVFYHFMKSHKKSAPHSSPIQETDTGSKLRLPTPESAKSGDSAYGGSSNIPEESEDPQTLRSVTPTPV</sequence>
<name>A0ABD1KW51_9TELE</name>
<dbReference type="FunFam" id="2.10.50.10:FF:000007">
    <property type="entry name" value="TNF receptor superfamily member 14"/>
    <property type="match status" value="1"/>
</dbReference>
<keyword evidence="3" id="KW-0472">Membrane</keyword>
<dbReference type="PANTHER" id="PTHR46838">
    <property type="entry name" value="TUMOR NECROSIS FACTOR RECEPTOR SUPERFAMILY MEMBER 14"/>
    <property type="match status" value="1"/>
</dbReference>
<dbReference type="PROSITE" id="PS50050">
    <property type="entry name" value="TNFR_NGFR_2"/>
    <property type="match status" value="2"/>
</dbReference>
<feature type="disulfide bond" evidence="1">
    <location>
        <begin position="60"/>
        <end position="75"/>
    </location>
</feature>
<keyword evidence="4" id="KW-0732">Signal</keyword>
<evidence type="ECO:0000256" key="4">
    <source>
        <dbReference type="SAM" id="SignalP"/>
    </source>
</evidence>
<evidence type="ECO:0000313" key="7">
    <source>
        <dbReference type="Proteomes" id="UP001591681"/>
    </source>
</evidence>
<feature type="transmembrane region" description="Helical" evidence="3">
    <location>
        <begin position="193"/>
        <end position="214"/>
    </location>
</feature>
<dbReference type="Proteomes" id="UP001591681">
    <property type="component" value="Unassembled WGS sequence"/>
</dbReference>
<feature type="chain" id="PRO_5044842517" description="TNFR-Cys domain-containing protein" evidence="4">
    <location>
        <begin position="22"/>
        <end position="275"/>
    </location>
</feature>
<comment type="caution">
    <text evidence="1">Lacks conserved residue(s) required for the propagation of feature annotation.</text>
</comment>
<protein>
    <recommendedName>
        <fullName evidence="5">TNFR-Cys domain-containing protein</fullName>
    </recommendedName>
</protein>
<evidence type="ECO:0000256" key="3">
    <source>
        <dbReference type="SAM" id="Phobius"/>
    </source>
</evidence>
<dbReference type="SMART" id="SM00208">
    <property type="entry name" value="TNFR"/>
    <property type="match status" value="4"/>
</dbReference>
<feature type="disulfide bond" evidence="1">
    <location>
        <begin position="36"/>
        <end position="49"/>
    </location>
</feature>
<feature type="domain" description="TNFR-Cys" evidence="5">
    <location>
        <begin position="22"/>
        <end position="57"/>
    </location>
</feature>
<comment type="caution">
    <text evidence="6">The sequence shown here is derived from an EMBL/GenBank/DDBJ whole genome shotgun (WGS) entry which is preliminary data.</text>
</comment>
<feature type="repeat" description="TNFR-Cys" evidence="1">
    <location>
        <begin position="22"/>
        <end position="57"/>
    </location>
</feature>
<feature type="repeat" description="TNFR-Cys" evidence="1">
    <location>
        <begin position="59"/>
        <end position="101"/>
    </location>
</feature>
<dbReference type="PANTHER" id="PTHR46838:SF1">
    <property type="entry name" value="TUMOR NECROSIS FACTOR RECEPTOR SUPERFAMILY MEMBER 14"/>
    <property type="match status" value="1"/>
</dbReference>
<gene>
    <name evidence="6" type="ORF">ACEWY4_000262</name>
</gene>